<dbReference type="EMBL" id="CAJVQA010001787">
    <property type="protein sequence ID" value="CAG8526027.1"/>
    <property type="molecule type" value="Genomic_DNA"/>
</dbReference>
<gene>
    <name evidence="1" type="ORF">CPELLU_LOCUS3618</name>
</gene>
<accession>A0A9N9FDA6</accession>
<evidence type="ECO:0000313" key="2">
    <source>
        <dbReference type="Proteomes" id="UP000789759"/>
    </source>
</evidence>
<dbReference type="Proteomes" id="UP000789759">
    <property type="component" value="Unassembled WGS sequence"/>
</dbReference>
<reference evidence="1" key="1">
    <citation type="submission" date="2021-06" db="EMBL/GenBank/DDBJ databases">
        <authorList>
            <person name="Kallberg Y."/>
            <person name="Tangrot J."/>
            <person name="Rosling A."/>
        </authorList>
    </citation>
    <scope>NUCLEOTIDE SEQUENCE</scope>
    <source>
        <strain evidence="1">FL966</strain>
    </source>
</reference>
<protein>
    <submittedName>
        <fullName evidence="1">21570_t:CDS:1</fullName>
    </submittedName>
</protein>
<comment type="caution">
    <text evidence="1">The sequence shown here is derived from an EMBL/GenBank/DDBJ whole genome shotgun (WGS) entry which is preliminary data.</text>
</comment>
<organism evidence="1 2">
    <name type="scientific">Cetraspora pellucida</name>
    <dbReference type="NCBI Taxonomy" id="1433469"/>
    <lineage>
        <taxon>Eukaryota</taxon>
        <taxon>Fungi</taxon>
        <taxon>Fungi incertae sedis</taxon>
        <taxon>Mucoromycota</taxon>
        <taxon>Glomeromycotina</taxon>
        <taxon>Glomeromycetes</taxon>
        <taxon>Diversisporales</taxon>
        <taxon>Gigasporaceae</taxon>
        <taxon>Cetraspora</taxon>
    </lineage>
</organism>
<dbReference type="AlphaFoldDB" id="A0A9N9FDA6"/>
<feature type="non-terminal residue" evidence="1">
    <location>
        <position position="78"/>
    </location>
</feature>
<proteinExistence type="predicted"/>
<keyword evidence="2" id="KW-1185">Reference proteome</keyword>
<evidence type="ECO:0000313" key="1">
    <source>
        <dbReference type="EMBL" id="CAG8526027.1"/>
    </source>
</evidence>
<name>A0A9N9FDA6_9GLOM</name>
<sequence length="78" mass="8770">TDSPLYDYTVTVRTALDREHRKGYTSLLLNVYSSGHTDHIKDNLGTSNSKVATSSQGLTVKRVNLYYTATDLNSAYYF</sequence>